<feature type="coiled-coil region" evidence="1">
    <location>
        <begin position="120"/>
        <end position="148"/>
    </location>
</feature>
<gene>
    <name evidence="3" type="ORF">FNF31_07520</name>
</gene>
<accession>A0A5A8C3Z6</accession>
<dbReference type="EMBL" id="VLTM01000158">
    <property type="protein sequence ID" value="KAA0147812.1"/>
    <property type="molecule type" value="Genomic_DNA"/>
</dbReference>
<dbReference type="Proteomes" id="UP000325113">
    <property type="component" value="Unassembled WGS sequence"/>
</dbReference>
<keyword evidence="1" id="KW-0175">Coiled coil</keyword>
<reference evidence="3 4" key="1">
    <citation type="submission" date="2019-07" db="EMBL/GenBank/DDBJ databases">
        <title>Genomes of Cafeteria roenbergensis.</title>
        <authorList>
            <person name="Fischer M.G."/>
            <person name="Hackl T."/>
            <person name="Roman M."/>
        </authorList>
    </citation>
    <scope>NUCLEOTIDE SEQUENCE [LARGE SCALE GENOMIC DNA]</scope>
    <source>
        <strain evidence="3 4">Cflag</strain>
    </source>
</reference>
<evidence type="ECO:0000313" key="4">
    <source>
        <dbReference type="Proteomes" id="UP000325113"/>
    </source>
</evidence>
<name>A0A5A8C3Z6_CAFRO</name>
<feature type="compositionally biased region" description="Low complexity" evidence="2">
    <location>
        <begin position="749"/>
        <end position="758"/>
    </location>
</feature>
<comment type="caution">
    <text evidence="3">The sequence shown here is derived from an EMBL/GenBank/DDBJ whole genome shotgun (WGS) entry which is preliminary data.</text>
</comment>
<organism evidence="3 4">
    <name type="scientific">Cafeteria roenbergensis</name>
    <name type="common">Marine flagellate</name>
    <dbReference type="NCBI Taxonomy" id="33653"/>
    <lineage>
        <taxon>Eukaryota</taxon>
        <taxon>Sar</taxon>
        <taxon>Stramenopiles</taxon>
        <taxon>Bigyra</taxon>
        <taxon>Opalozoa</taxon>
        <taxon>Bicosoecida</taxon>
        <taxon>Cafeteriaceae</taxon>
        <taxon>Cafeteria</taxon>
    </lineage>
</organism>
<evidence type="ECO:0000256" key="2">
    <source>
        <dbReference type="SAM" id="MobiDB-lite"/>
    </source>
</evidence>
<proteinExistence type="predicted"/>
<evidence type="ECO:0000313" key="3">
    <source>
        <dbReference type="EMBL" id="KAA0147812.1"/>
    </source>
</evidence>
<protein>
    <submittedName>
        <fullName evidence="3">Uncharacterized protein</fullName>
    </submittedName>
</protein>
<evidence type="ECO:0000256" key="1">
    <source>
        <dbReference type="SAM" id="Coils"/>
    </source>
</evidence>
<feature type="region of interest" description="Disordered" evidence="2">
    <location>
        <begin position="743"/>
        <end position="762"/>
    </location>
</feature>
<sequence>MSGALSIRRATPKEILTRVPNAEEAIQFFQELHAANGLKSTGEHKDFYALLGQLGTASGDLEADTPIEDVLRQAKVALEETVDVDQLTKWHRLGHLRGVAGNLAMTLAKPSTIATVHTRADSLLARAEAQEKKQAEKEKREAEEQERRLFPARALFRALDRHLMVIDGRQGKALLDVLILRVQAALVSRLPADSPVMADLPPNVVHLSRRLKQRSVDNACKLAEDADAAVPQEDLSRAALEAVADRLIGKLKSRDDPGWLACQPAVFDILHCAATTCPPVFLAEGDPASNVEQSLRPDVYFMRSPETGVSCISQAFKCSEPNSQGNSFLFTGPRGAGKTQTLLSMGFANAFLGAARDQERSTVILLRPYAGQEHANGSLGEAKSKPASRIIEGAARDPHNVVWRAMLRLGYLDDHLGGKSGLEVAAESMRLMEETGVTAIVPRGRPLLGDMLDGHNRSPKISMTLCFDESQKYYVDPRVLSRFTDFVEGHYESNYPMRIVITGSSALLPRLIRGSAHDEEVTQHHNAHSATVLKSGVSAPEFALSVAPGSSYSSYGHEFNTSKLQTLDPVPYLEESQGLSFLRTSQRQHSTDLRRFMENLPESDDEAQDVIAPLVMAANGCPRALLQMNWGAVVEGDSAKVVEAALNHQYRRFRELYAAAERVPARLAILKAVGLAFLGQLKPDLSDASTGLATSAGNPQHQSSSTVDLPSRLVTPHSLLSAALAASQRLFGKDAAHTKELEGFVSPRSSSSSSSSSSTALPSSGIEAAADFWLEVGFFRGRNSARSLVLPGQAWRSFAVQLVLAGSVLTSVELMALVSPASPVLSDRFERLLAAELLHRGFQAFVSACMARFAPGRECSGKLMERLAATASTDGAAAELVSHRHVAKDGETLPSPPPLEPIMVWGGTSKDPKVVAADKDDEPIKPWQLLKHRHDWGGVDVMVVFAVKDCVYVLLLQSKAREPSLPGAPKEMTAATAAKLQTGMFEMATELRSAVVPSSEPRKAWSDISGKRSLIARIMDNDIAKGCTEMVVCSSVITTKLIKEARPGCETDLFRIPESPKTIVLEQDEPSATGSAAEKPRSVQVWDLRLPADSLVLRKLMTKDMENALSVCGIELPSSAE</sequence>
<dbReference type="AlphaFoldDB" id="A0A5A8C3Z6"/>